<feature type="coiled-coil region" evidence="1">
    <location>
        <begin position="542"/>
        <end position="598"/>
    </location>
</feature>
<dbReference type="AlphaFoldDB" id="A0A8S1JTF6"/>
<protein>
    <submittedName>
        <fullName evidence="2">Uncharacterized protein</fullName>
    </submittedName>
</protein>
<comment type="caution">
    <text evidence="2">The sequence shown here is derived from an EMBL/GenBank/DDBJ whole genome shotgun (WGS) entry which is preliminary data.</text>
</comment>
<dbReference type="EMBL" id="CAJJDN010000001">
    <property type="protein sequence ID" value="CAD8045551.1"/>
    <property type="molecule type" value="Genomic_DNA"/>
</dbReference>
<organism evidence="2 3">
    <name type="scientific">Paramecium sonneborni</name>
    <dbReference type="NCBI Taxonomy" id="65129"/>
    <lineage>
        <taxon>Eukaryota</taxon>
        <taxon>Sar</taxon>
        <taxon>Alveolata</taxon>
        <taxon>Ciliophora</taxon>
        <taxon>Intramacronucleata</taxon>
        <taxon>Oligohymenophorea</taxon>
        <taxon>Peniculida</taxon>
        <taxon>Parameciidae</taxon>
        <taxon>Paramecium</taxon>
    </lineage>
</organism>
<accession>A0A8S1JTF6</accession>
<evidence type="ECO:0000313" key="2">
    <source>
        <dbReference type="EMBL" id="CAD8045551.1"/>
    </source>
</evidence>
<name>A0A8S1JTF6_9CILI</name>
<sequence>MDKFDKRLNQVNTITSKNTQSTFKLNDHTKSCVSFNDFNRFGEQFDSEVVNLRSQSQILEGKLQFYEKEFQIKQSSLEKRIQQLISTSSQLTQQNTQLKLQYQALLFEYQIQQDKIVQQEKAFKEYEDKVKFQFNNYNQYLSEKEQLIQYANKYRERSKQRKVKLKELINNNTQILEQIQQLEQQLEQANQEKQQIYQECQQQIQILNEQNQDWQMKYESIVLNFKNHMAEQNESQNLEQQLNNHTILDEREAQTVQQELENFSILQKDLNNLLCQIKNTSVTNPQSFQMQQIIEFAEIFNRMAEKIFELQQKKSMLKDQIKVTIFYNQDLQKNLQQSQLQTQILTNNSIHQSPNLIDDKTKILFEQRIFELEEFYQKEKQQNKNKLFQNEKQYLIIQMLTQFLEEFLRQQNNLKILNSQIIDLQFEKSDKQNNRTFKKASWVIIAIHRIKIIQNSIYYQQTVYLNKLRIEMPIINSLNQILELVGGQQQLIEILQLSMEHKGSEVQQDQDIQTLVDQGLKQQLKAVQIELDTNNKKMFQYKLQSEKQIEEKDRIINELEQQLKDYSNDCNQKLFEHLEEQNNRVKNIENEFNVLNELVNTLI</sequence>
<keyword evidence="3" id="KW-1185">Reference proteome</keyword>
<feature type="coiled-coil region" evidence="1">
    <location>
        <begin position="165"/>
        <end position="217"/>
    </location>
</feature>
<evidence type="ECO:0000256" key="1">
    <source>
        <dbReference type="SAM" id="Coils"/>
    </source>
</evidence>
<reference evidence="2" key="1">
    <citation type="submission" date="2021-01" db="EMBL/GenBank/DDBJ databases">
        <authorList>
            <consortium name="Genoscope - CEA"/>
            <person name="William W."/>
        </authorList>
    </citation>
    <scope>NUCLEOTIDE SEQUENCE</scope>
</reference>
<proteinExistence type="predicted"/>
<dbReference type="Proteomes" id="UP000692954">
    <property type="component" value="Unassembled WGS sequence"/>
</dbReference>
<keyword evidence="1" id="KW-0175">Coiled coil</keyword>
<gene>
    <name evidence="2" type="ORF">PSON_ATCC_30995.1.T0010104</name>
</gene>
<evidence type="ECO:0000313" key="3">
    <source>
        <dbReference type="Proteomes" id="UP000692954"/>
    </source>
</evidence>